<gene>
    <name evidence="1" type="ORF">LCGC14_1298300</name>
</gene>
<dbReference type="EMBL" id="LAZR01007554">
    <property type="protein sequence ID" value="KKM84516.1"/>
    <property type="molecule type" value="Genomic_DNA"/>
</dbReference>
<comment type="caution">
    <text evidence="1">The sequence shown here is derived from an EMBL/GenBank/DDBJ whole genome shotgun (WGS) entry which is preliminary data.</text>
</comment>
<accession>A0A0F9LAY4</accession>
<sequence length="53" mass="6066">MKVTRTRIDGRMIEAWKKGNTFYCQDVMCAGIVGRGRSEKAALTSLLRKLEEF</sequence>
<organism evidence="1">
    <name type="scientific">marine sediment metagenome</name>
    <dbReference type="NCBI Taxonomy" id="412755"/>
    <lineage>
        <taxon>unclassified sequences</taxon>
        <taxon>metagenomes</taxon>
        <taxon>ecological metagenomes</taxon>
    </lineage>
</organism>
<evidence type="ECO:0000313" key="1">
    <source>
        <dbReference type="EMBL" id="KKM84516.1"/>
    </source>
</evidence>
<proteinExistence type="predicted"/>
<reference evidence="1" key="1">
    <citation type="journal article" date="2015" name="Nature">
        <title>Complex archaea that bridge the gap between prokaryotes and eukaryotes.</title>
        <authorList>
            <person name="Spang A."/>
            <person name="Saw J.H."/>
            <person name="Jorgensen S.L."/>
            <person name="Zaremba-Niedzwiedzka K."/>
            <person name="Martijn J."/>
            <person name="Lind A.E."/>
            <person name="van Eijk R."/>
            <person name="Schleper C."/>
            <person name="Guy L."/>
            <person name="Ettema T.J."/>
        </authorList>
    </citation>
    <scope>NUCLEOTIDE SEQUENCE</scope>
</reference>
<protein>
    <submittedName>
        <fullName evidence="1">Uncharacterized protein</fullName>
    </submittedName>
</protein>
<name>A0A0F9LAY4_9ZZZZ</name>
<dbReference type="AlphaFoldDB" id="A0A0F9LAY4"/>